<dbReference type="SUPFAM" id="SSF55781">
    <property type="entry name" value="GAF domain-like"/>
    <property type="match status" value="1"/>
</dbReference>
<protein>
    <submittedName>
        <fullName evidence="6">IclR family transcriptional regulator</fullName>
    </submittedName>
</protein>
<dbReference type="GO" id="GO:0003677">
    <property type="term" value="F:DNA binding"/>
    <property type="evidence" value="ECO:0007669"/>
    <property type="project" value="UniProtKB-KW"/>
</dbReference>
<dbReference type="GO" id="GO:0003700">
    <property type="term" value="F:DNA-binding transcription factor activity"/>
    <property type="evidence" value="ECO:0007669"/>
    <property type="project" value="TreeGrafter"/>
</dbReference>
<dbReference type="Gene3D" id="3.30.450.40">
    <property type="match status" value="1"/>
</dbReference>
<dbReference type="PANTHER" id="PTHR30136">
    <property type="entry name" value="HELIX-TURN-HELIX TRANSCRIPTIONAL REGULATOR, ICLR FAMILY"/>
    <property type="match status" value="1"/>
</dbReference>
<dbReference type="PANTHER" id="PTHR30136:SF35">
    <property type="entry name" value="HTH-TYPE TRANSCRIPTIONAL REGULATOR RV1719"/>
    <property type="match status" value="1"/>
</dbReference>
<name>A0AAE8GCA8_ACIPI</name>
<evidence type="ECO:0000256" key="3">
    <source>
        <dbReference type="ARBA" id="ARBA00023163"/>
    </source>
</evidence>
<evidence type="ECO:0000259" key="4">
    <source>
        <dbReference type="PROSITE" id="PS51077"/>
    </source>
</evidence>
<dbReference type="EMBL" id="SGTH01000001">
    <property type="protein sequence ID" value="RZH32257.1"/>
    <property type="molecule type" value="Genomic_DNA"/>
</dbReference>
<dbReference type="Proteomes" id="UP000294065">
    <property type="component" value="Unassembled WGS sequence"/>
</dbReference>
<evidence type="ECO:0000313" key="7">
    <source>
        <dbReference type="Proteomes" id="UP000294065"/>
    </source>
</evidence>
<dbReference type="InterPro" id="IPR036390">
    <property type="entry name" value="WH_DNA-bd_sf"/>
</dbReference>
<evidence type="ECO:0000259" key="5">
    <source>
        <dbReference type="PROSITE" id="PS51078"/>
    </source>
</evidence>
<dbReference type="Pfam" id="PF01614">
    <property type="entry name" value="IclR_C"/>
    <property type="match status" value="1"/>
</dbReference>
<keyword evidence="3" id="KW-0804">Transcription</keyword>
<dbReference type="PROSITE" id="PS51077">
    <property type="entry name" value="HTH_ICLR"/>
    <property type="match status" value="1"/>
</dbReference>
<dbReference type="InterPro" id="IPR014757">
    <property type="entry name" value="Tscrpt_reg_IclR_C"/>
</dbReference>
<dbReference type="PROSITE" id="PS51078">
    <property type="entry name" value="ICLR_ED"/>
    <property type="match status" value="1"/>
</dbReference>
<dbReference type="AlphaFoldDB" id="A0AAE8GCA8"/>
<accession>A0AAE8GCA8</accession>
<dbReference type="Pfam" id="PF09339">
    <property type="entry name" value="HTH_IclR"/>
    <property type="match status" value="1"/>
</dbReference>
<dbReference type="InterPro" id="IPR005471">
    <property type="entry name" value="Tscrpt_reg_IclR_N"/>
</dbReference>
<proteinExistence type="predicted"/>
<dbReference type="Gene3D" id="1.10.10.10">
    <property type="entry name" value="Winged helix-like DNA-binding domain superfamily/Winged helix DNA-binding domain"/>
    <property type="match status" value="1"/>
</dbReference>
<reference evidence="6 7" key="1">
    <citation type="submission" date="2019-02" db="EMBL/GenBank/DDBJ databases">
        <title>The Batch Genome Submission of Acinetobacter spp. strains.</title>
        <authorList>
            <person name="Qin J."/>
            <person name="Hu Y."/>
            <person name="Ye H."/>
            <person name="Wei L."/>
            <person name="Feng Y."/>
            <person name="Zong Z."/>
        </authorList>
    </citation>
    <scope>NUCLEOTIDE SEQUENCE [LARGE SCALE GENOMIC DNA]</scope>
    <source>
        <strain evidence="6 7">WCHAP100012</strain>
    </source>
</reference>
<gene>
    <name evidence="6" type="ORF">EXD98_03330</name>
</gene>
<dbReference type="SUPFAM" id="SSF46785">
    <property type="entry name" value="Winged helix' DNA-binding domain"/>
    <property type="match status" value="1"/>
</dbReference>
<feature type="domain" description="IclR-ED" evidence="5">
    <location>
        <begin position="71"/>
        <end position="257"/>
    </location>
</feature>
<keyword evidence="1" id="KW-0805">Transcription regulation</keyword>
<organism evidence="6 7">
    <name type="scientific">Acinetobacter pittii</name>
    <name type="common">Acinetobacter genomosp. 3</name>
    <dbReference type="NCBI Taxonomy" id="48296"/>
    <lineage>
        <taxon>Bacteria</taxon>
        <taxon>Pseudomonadati</taxon>
        <taxon>Pseudomonadota</taxon>
        <taxon>Gammaproteobacteria</taxon>
        <taxon>Moraxellales</taxon>
        <taxon>Moraxellaceae</taxon>
        <taxon>Acinetobacter</taxon>
        <taxon>Acinetobacter calcoaceticus/baumannii complex</taxon>
    </lineage>
</organism>
<dbReference type="RefSeq" id="WP_032063008.1">
    <property type="nucleotide sequence ID" value="NZ_CAJHGL010000001.1"/>
</dbReference>
<dbReference type="InterPro" id="IPR050707">
    <property type="entry name" value="HTH_MetabolicPath_Reg"/>
</dbReference>
<dbReference type="GO" id="GO:0045892">
    <property type="term" value="P:negative regulation of DNA-templated transcription"/>
    <property type="evidence" value="ECO:0007669"/>
    <property type="project" value="TreeGrafter"/>
</dbReference>
<keyword evidence="2" id="KW-0238">DNA-binding</keyword>
<evidence type="ECO:0000313" key="6">
    <source>
        <dbReference type="EMBL" id="RZH32257.1"/>
    </source>
</evidence>
<evidence type="ECO:0000256" key="1">
    <source>
        <dbReference type="ARBA" id="ARBA00023015"/>
    </source>
</evidence>
<dbReference type="InterPro" id="IPR029016">
    <property type="entry name" value="GAF-like_dom_sf"/>
</dbReference>
<dbReference type="InterPro" id="IPR036388">
    <property type="entry name" value="WH-like_DNA-bd_sf"/>
</dbReference>
<dbReference type="SMART" id="SM00346">
    <property type="entry name" value="HTH_ICLR"/>
    <property type="match status" value="1"/>
</dbReference>
<sequence>MNEVVNPKDEEKNGNVQALIKAVNILNLLGKNSEGMSLGEIAQQIDLPRSTVQRLVNTLESVQYIRVEGERGISLGSALLRLISSSHSELISITRTWLRHIKDDTNETVVLSINSRSQLLIINRLISDRELQVTPRLGANIPLYGSAAGLALLSLESDEQIIEILKSETVQDYSSEYPKPNILALLEKIHLIQDKGFAISDDISLEGIMTIAIAIKSIVGNFAISLPVPTVRFQKNCDQYSEQLLQYKQRIEMELGLDKKTTY</sequence>
<evidence type="ECO:0000256" key="2">
    <source>
        <dbReference type="ARBA" id="ARBA00023125"/>
    </source>
</evidence>
<feature type="domain" description="HTH iclR-type" evidence="4">
    <location>
        <begin position="16"/>
        <end position="77"/>
    </location>
</feature>
<comment type="caution">
    <text evidence="6">The sequence shown here is derived from an EMBL/GenBank/DDBJ whole genome shotgun (WGS) entry which is preliminary data.</text>
</comment>